<feature type="domain" description="RNA polymerase N-terminal" evidence="8">
    <location>
        <begin position="372"/>
        <end position="685"/>
    </location>
</feature>
<organism evidence="9">
    <name type="scientific">Physcomitrium patens</name>
    <name type="common">Spreading-leaved earth moss</name>
    <name type="synonym">Physcomitrella patens</name>
    <dbReference type="NCBI Taxonomy" id="3218"/>
    <lineage>
        <taxon>Eukaryota</taxon>
        <taxon>Viridiplantae</taxon>
        <taxon>Streptophyta</taxon>
        <taxon>Embryophyta</taxon>
        <taxon>Bryophyta</taxon>
        <taxon>Bryophytina</taxon>
        <taxon>Bryopsida</taxon>
        <taxon>Funariidae</taxon>
        <taxon>Funariales</taxon>
        <taxon>Funariaceae</taxon>
        <taxon>Physcomitrium</taxon>
    </lineage>
</organism>
<dbReference type="PANTHER" id="PTHR19376">
    <property type="entry name" value="DNA-DIRECTED RNA POLYMERASE"/>
    <property type="match status" value="1"/>
</dbReference>
<evidence type="ECO:0000313" key="12">
    <source>
        <dbReference type="Proteomes" id="UP000006727"/>
    </source>
</evidence>
<dbReference type="Proteomes" id="UP000006727">
    <property type="component" value="Chromosome 15"/>
</dbReference>
<dbReference type="EMBL" id="KF908782">
    <property type="protein sequence ID" value="AHJ37542.1"/>
    <property type="molecule type" value="mRNA"/>
</dbReference>
<dbReference type="PaxDb" id="3218-PP1S83_186V6.1"/>
<dbReference type="GO" id="GO:0003899">
    <property type="term" value="F:DNA-directed RNA polymerase activity"/>
    <property type="evidence" value="ECO:0007669"/>
    <property type="project" value="UniProtKB-EC"/>
</dbReference>
<evidence type="ECO:0000259" key="8">
    <source>
        <dbReference type="SMART" id="SM00663"/>
    </source>
</evidence>
<reference evidence="10 12" key="3">
    <citation type="journal article" date="2018" name="Plant J.">
        <title>The Physcomitrella patens chromosome-scale assembly reveals moss genome structure and evolution.</title>
        <authorList>
            <person name="Lang D."/>
            <person name="Ullrich K.K."/>
            <person name="Murat F."/>
            <person name="Fuchs J."/>
            <person name="Jenkins J."/>
            <person name="Haas F.B."/>
            <person name="Piednoel M."/>
            <person name="Gundlach H."/>
            <person name="Van Bel M."/>
            <person name="Meyberg R."/>
            <person name="Vives C."/>
            <person name="Morata J."/>
            <person name="Symeonidi A."/>
            <person name="Hiss M."/>
            <person name="Muchero W."/>
            <person name="Kamisugi Y."/>
            <person name="Saleh O."/>
            <person name="Blanc G."/>
            <person name="Decker E.L."/>
            <person name="van Gessel N."/>
            <person name="Grimwood J."/>
            <person name="Hayes R.D."/>
            <person name="Graham S.W."/>
            <person name="Gunter L.E."/>
            <person name="McDaniel S.F."/>
            <person name="Hoernstein S.N.W."/>
            <person name="Larsson A."/>
            <person name="Li F.W."/>
            <person name="Perroud P.F."/>
            <person name="Phillips J."/>
            <person name="Ranjan P."/>
            <person name="Rokshar D.S."/>
            <person name="Rothfels C.J."/>
            <person name="Schneider L."/>
            <person name="Shu S."/>
            <person name="Stevenson D.W."/>
            <person name="Thummler F."/>
            <person name="Tillich M."/>
            <person name="Villarreal Aguilar J.C."/>
            <person name="Widiez T."/>
            <person name="Wong G.K."/>
            <person name="Wymore A."/>
            <person name="Zhang Y."/>
            <person name="Zimmer A.D."/>
            <person name="Quatrano R.S."/>
            <person name="Mayer K.F.X."/>
            <person name="Goodstein D."/>
            <person name="Casacuberta J.M."/>
            <person name="Vandepoele K."/>
            <person name="Reski R."/>
            <person name="Cuming A.C."/>
            <person name="Tuskan G.A."/>
            <person name="Maumus F."/>
            <person name="Salse J."/>
            <person name="Schmutz J."/>
            <person name="Rensing S.A."/>
        </authorList>
    </citation>
    <scope>NUCLEOTIDE SEQUENCE [LARGE SCALE GENOMIC DNA]</scope>
    <source>
        <strain evidence="11 12">cv. Gransden 2004</strain>
    </source>
</reference>
<sequence>MQVMEAAAWRQPSQAPTADLVGLQIGLATTSEILGHSVIESRSKDTLISLVDPRLGLPAEDERCATCGGTNYDECTGHFAHVKLTQPIFHPNYIRCVQRVLQKICLACGVPKVKKMKSFSEEAANLKQNFRDIDSEDVGGNGEHPVLLEADAIEKDADDVVILLSSDEEEYPRDILRVVPSGPMDFLIRSTNESAIADLPQLKSYKSKSKAHANGFSHVDVTRKSTRKSSSKKSSSTQNPVKIYKGTPAGLDVLNADTLRTAEPLDTNTCPYCSPGYPDYRHILVKILPVKGRKKNDVSQIILLEVQGSDKGEKFLLPHDFWSFIKGAAYPENEEVPKSHVLSPLEALSILKKISDTAIGKLGMNGLVARPEGLIMKCVPIPPNCTRTTDYKYVSNTTAVRFGTDRVTRTLQNLVNEIGRIQRTRTGKIMKRGQRDEVKVLQVLTAEYLREKGAPKAVPGKEPLKKDRNGRFTKQDDHRWTKDWISQNYLGKGGNYTARAVVAGDPSLAIETIGVPLEIAQKLTVPERATKWNRSKLQEYVDRTQMLQQGSGKPGATRIVRNEEAFQVWANSTHTVQIGDVIHRNIQDGDFVYVNRPPSVHKHSLMALKVQVHYGLVLTINPLVCPPFNADFDGDIFHVFIPQSLQAIAELEHLMAVPQQIISDHGGQPLLGLTQDTLLAAYLLTSSKLLVDKAGMDQLCLWALKQPPDAAIVKSPKGGPFWTGEQIFGLTLPTDLQVGAPHEEVFIEGGEVIRWSNGAKSLRKDSEGIAAALCVQLGPVALVNYLNTATGLLHAWLQMHGFSTGLADFQVTSNSADRQKMLKSIFEDYYQKSIQESCDSVRILDAKVQAMGQEVISSPDHLTRNINFLEQAAQQTFRNRESEVESIVMKYAARDNGLLMMVRSGSKGSRGKLLQQIAGMGLQLYKGQHLLPFSGSRRSSMSNSSELDWWEDKGLVRSSLVDGLNPSELFNHVIADRTVILRKHVEVVQPGTLFKSLMLFLRDLHVMYDGSVRNQCGKNIVQFCYGGAIGVLKRSIPKERLSRSQFEVVNPATPIVTWEEDDLKRWPLSILAGEPVGVLAATAISQPAYELMLDAPCLNGPFKPRPLELVQETLYPRAKSVLKPIDRTAIIRLVNCPCTQPLCLERRVLAVQAHLKKISLKAIAESCAVEFWNMENFEVAGPSGEALRMGSPWLGHIKLSLNLMKQLQVDVELMVERLRQRFSGIIKNPKKHPMGQIFFCVSYNCGISNGLCLHFSPKLPNKMQNQRNDEIYNTALLALLLKIRGTIISGLLDCTVKGDERIESVIIVSEDPSRTTWHRGLTCNQELEEELVLEVVVSPTKSKSKRGDAWASVKQACLPLMHMVDWNRSMPYSIQEIRHALGVEASYQMISQRLGLVLDKTAPHTRSVHVKLVADMMTFSGDANGFNFSGFQDMNKSTGISAPFTEASFQKPIKTLMDAAGRGATDSVESVLASCVWGKEAPLGTGSNFELFWQPSKDQSRLAASRKAEKDVHMIWKDLHEKCISDKVLPPSPPPSLPGLPTLPDGDVDLDDGAGFSPLHASNDAADDTWGSPHRNNGGDGVAWGDSPVVRDDDGGWGAVGKGNDSNEVDGYDQDNSTGASKELSGWSKPASERSGWGSMSDKEGSSRNAWDDFGKEDRHEGWGDGATEPINEGGWGSLNNEEGTTSGAKCSSDWGTNAVQEIGDGGWDAVSIEVPEGDGWDSLKVPQTENAEVGSSEHADRSYGPGADGVSQEGQFRARGEESRRGGRPWTSRDRRRWRGRGSFGKDRGSSGRMSPGNRQNSGTISRQEQTPWVQGSTKADAWAKHAWASFGSSQGEVQAGGDGWDAVLPDNCGASNRAHSTYPIAGSMPPTSRQDEVEPECKDIDDLVKSMRRILFNPRNELGGRLSDEDDELVQTVLAYHPKLSEKAGCGTAYIKVDRSAGFVNNRCFWLVRTDGSEIDFSFHKCLKEKVAREFPSFLDRYDDVYQAHKRPFPTANFEENKSAAQGNIDAGPSAAHLLEDMPIDHEDLDARPAAAHLPEGIPIDQEDLDAQPAVAHLSEDTPIDQENLDAQPAANSISVDTHFDQQEDIDTQTGQESAPSIGVSSATKLICKKLTEPVHEHQDTSGPH</sequence>
<dbReference type="Gene3D" id="4.10.860.120">
    <property type="entry name" value="RNA polymerase II, clamp domain"/>
    <property type="match status" value="1"/>
</dbReference>
<dbReference type="Pfam" id="PF04998">
    <property type="entry name" value="RNA_pol_Rpb1_5"/>
    <property type="match status" value="1"/>
</dbReference>
<evidence type="ECO:0000256" key="4">
    <source>
        <dbReference type="ARBA" id="ARBA00023163"/>
    </source>
</evidence>
<keyword evidence="3 6" id="KW-0548">Nucleotidyltransferase</keyword>
<dbReference type="SMART" id="SM00663">
    <property type="entry name" value="RPOLA_N"/>
    <property type="match status" value="1"/>
</dbReference>
<keyword evidence="1 6" id="KW-0240">DNA-directed RNA polymerase</keyword>
<reference evidence="9" key="2">
    <citation type="submission" date="2013-11" db="EMBL/GenBank/DDBJ databases">
        <authorList>
            <person name="Cho S.H."/>
            <person name="Wierzbicki A."/>
            <person name="Axtell M.J."/>
        </authorList>
    </citation>
    <scope>NUCLEOTIDE SEQUENCE</scope>
</reference>
<dbReference type="Pfam" id="PF00623">
    <property type="entry name" value="RNA_pol_Rpb1_2"/>
    <property type="match status" value="1"/>
</dbReference>
<evidence type="ECO:0000313" key="10">
    <source>
        <dbReference type="EMBL" id="PNR39073.1"/>
    </source>
</evidence>
<dbReference type="InterPro" id="IPR007066">
    <property type="entry name" value="RNA_pol_Rpb1_3"/>
</dbReference>
<dbReference type="Gene3D" id="6.20.50.80">
    <property type="match status" value="1"/>
</dbReference>
<dbReference type="InterPro" id="IPR040403">
    <property type="entry name" value="NRPD1_N"/>
</dbReference>
<dbReference type="InterPro" id="IPR042102">
    <property type="entry name" value="RNA_pol_Rpb1_3_sf"/>
</dbReference>
<dbReference type="EnsemblPlants" id="Pp3c15_5270V3.1">
    <property type="protein sequence ID" value="Pp3c15_5270V3.1"/>
    <property type="gene ID" value="Pp3c15_5270"/>
</dbReference>
<comment type="similarity">
    <text evidence="6">Belongs to the RNA polymerase beta' chain family.</text>
</comment>
<dbReference type="EC" id="2.7.7.6" evidence="6"/>
<proteinExistence type="evidence at transcript level"/>
<dbReference type="Gramene" id="Pp3c15_5270V3.3">
    <property type="protein sequence ID" value="Pp3c15_5270V3.3"/>
    <property type="gene ID" value="Pp3c15_5270"/>
</dbReference>
<dbReference type="GO" id="GO:0003677">
    <property type="term" value="F:DNA binding"/>
    <property type="evidence" value="ECO:0007669"/>
    <property type="project" value="InterPro"/>
</dbReference>
<dbReference type="InterPro" id="IPR045867">
    <property type="entry name" value="DNA-dir_RpoC_beta_prime"/>
</dbReference>
<evidence type="ECO:0000256" key="2">
    <source>
        <dbReference type="ARBA" id="ARBA00022679"/>
    </source>
</evidence>
<feature type="region of interest" description="Disordered" evidence="7">
    <location>
        <begin position="454"/>
        <end position="473"/>
    </location>
</feature>
<dbReference type="Pfam" id="PF04983">
    <property type="entry name" value="RNA_pol_Rpb1_3"/>
    <property type="match status" value="1"/>
</dbReference>
<dbReference type="OrthoDB" id="1926397at2759"/>
<dbReference type="Gene3D" id="3.10.450.40">
    <property type="match status" value="1"/>
</dbReference>
<dbReference type="GO" id="GO:0000418">
    <property type="term" value="C:RNA polymerase IV complex"/>
    <property type="evidence" value="ECO:0000318"/>
    <property type="project" value="GO_Central"/>
</dbReference>
<dbReference type="InterPro" id="IPR007081">
    <property type="entry name" value="RNA_pol_Rpb1_5"/>
</dbReference>
<dbReference type="SUPFAM" id="SSF64484">
    <property type="entry name" value="beta and beta-prime subunits of DNA dependent RNA-polymerase"/>
    <property type="match status" value="1"/>
</dbReference>
<reference evidence="11" key="4">
    <citation type="submission" date="2020-12" db="UniProtKB">
        <authorList>
            <consortium name="EnsemblPlants"/>
        </authorList>
    </citation>
    <scope>IDENTIFICATION</scope>
</reference>
<name>A0A0C4K0P8_PHYPA</name>
<evidence type="ECO:0000313" key="9">
    <source>
        <dbReference type="EMBL" id="AHJ37542.1"/>
    </source>
</evidence>
<keyword evidence="4 6" id="KW-0804">Transcription</keyword>
<feature type="compositionally biased region" description="Basic and acidic residues" evidence="7">
    <location>
        <begin position="1641"/>
        <end position="1663"/>
    </location>
</feature>
<dbReference type="EnsemblPlants" id="Pp3c15_5270V3.3">
    <property type="protein sequence ID" value="Pp3c15_5270V3.3"/>
    <property type="gene ID" value="Pp3c15_5270"/>
</dbReference>
<dbReference type="Gene3D" id="3.30.1490.180">
    <property type="entry name" value="RNA polymerase ii"/>
    <property type="match status" value="1"/>
</dbReference>
<comment type="catalytic activity">
    <reaction evidence="5 6">
        <text>RNA(n) + a ribonucleoside 5'-triphosphate = RNA(n+1) + diphosphate</text>
        <dbReference type="Rhea" id="RHEA:21248"/>
        <dbReference type="Rhea" id="RHEA-COMP:14527"/>
        <dbReference type="Rhea" id="RHEA-COMP:17342"/>
        <dbReference type="ChEBI" id="CHEBI:33019"/>
        <dbReference type="ChEBI" id="CHEBI:61557"/>
        <dbReference type="ChEBI" id="CHEBI:140395"/>
        <dbReference type="EC" id="2.7.7.6"/>
    </reaction>
</comment>
<feature type="compositionally biased region" description="Basic and acidic residues" evidence="7">
    <location>
        <begin position="462"/>
        <end position="473"/>
    </location>
</feature>
<feature type="region of interest" description="Disordered" evidence="7">
    <location>
        <begin position="1526"/>
        <end position="1821"/>
    </location>
</feature>
<dbReference type="InterPro" id="IPR006592">
    <property type="entry name" value="RNA_pol_N"/>
</dbReference>
<dbReference type="Pfam" id="PF11523">
    <property type="entry name" value="DUF3223"/>
    <property type="match status" value="1"/>
</dbReference>
<dbReference type="Gene3D" id="2.40.40.20">
    <property type="match status" value="1"/>
</dbReference>
<evidence type="ECO:0000256" key="6">
    <source>
        <dbReference type="RuleBase" id="RU004279"/>
    </source>
</evidence>
<accession>A0A0C4K0P8</accession>
<dbReference type="Gramene" id="Pp3c15_5270V3.1">
    <property type="protein sequence ID" value="Pp3c15_5270V3.1"/>
    <property type="gene ID" value="Pp3c15_5270"/>
</dbReference>
<comment type="function">
    <text evidence="6">DNA-dependent RNA polymerase catalyzes the transcription of DNA into RNA using the four ribonucleoside triphosphates as substrates.</text>
</comment>
<feature type="compositionally biased region" description="Polar residues" evidence="7">
    <location>
        <begin position="1798"/>
        <end position="1819"/>
    </location>
</feature>
<dbReference type="InterPro" id="IPR007080">
    <property type="entry name" value="RNA_pol_Rpb1_1"/>
</dbReference>
<dbReference type="InterPro" id="IPR000722">
    <property type="entry name" value="RNA_pol_asu"/>
</dbReference>
<dbReference type="InterPro" id="IPR044893">
    <property type="entry name" value="RNA_pol_Rpb1_clamp_domain"/>
</dbReference>
<dbReference type="CDD" id="cd10506">
    <property type="entry name" value="RNAP_IV_RPD1_N"/>
    <property type="match status" value="1"/>
</dbReference>
<evidence type="ECO:0000256" key="7">
    <source>
        <dbReference type="SAM" id="MobiDB-lite"/>
    </source>
</evidence>
<keyword evidence="12" id="KW-1185">Reference proteome</keyword>
<dbReference type="Pfam" id="PF05000">
    <property type="entry name" value="RNA_pol_Rpb1_4"/>
    <property type="match status" value="1"/>
</dbReference>
<dbReference type="EMBL" id="ABEU02000015">
    <property type="protein sequence ID" value="PNR39073.1"/>
    <property type="molecule type" value="Genomic_DNA"/>
</dbReference>
<dbReference type="FunFam" id="1.10.274.100:FF:000010">
    <property type="entry name" value="DNA-directed RNA polymerase subunit"/>
    <property type="match status" value="1"/>
</dbReference>
<dbReference type="EnsemblPlants" id="Pp3c15_5270V3.2">
    <property type="protein sequence ID" value="Pp3c15_5270V3.2"/>
    <property type="gene ID" value="Pp3c15_5270"/>
</dbReference>
<feature type="compositionally biased region" description="Polar residues" evidence="7">
    <location>
        <begin position="1678"/>
        <end position="1700"/>
    </location>
</feature>
<dbReference type="Gene3D" id="1.10.132.30">
    <property type="match status" value="1"/>
</dbReference>
<protein>
    <recommendedName>
        <fullName evidence="6">DNA-directed RNA polymerase subunit</fullName>
        <ecNumber evidence="6">2.7.7.6</ecNumber>
    </recommendedName>
</protein>
<dbReference type="STRING" id="3218.A0A0C4K0P8"/>
<dbReference type="Pfam" id="PF04997">
    <property type="entry name" value="RNA_pol_Rpb1_1"/>
    <property type="match status" value="1"/>
</dbReference>
<feature type="region of interest" description="Disordered" evidence="7">
    <location>
        <begin position="216"/>
        <end position="242"/>
    </location>
</feature>
<dbReference type="FunFam" id="1.10.132.30:FF:000015">
    <property type="entry name" value="DNA-directed RNA polymerase subunit"/>
    <property type="match status" value="1"/>
</dbReference>
<evidence type="ECO:0000313" key="11">
    <source>
        <dbReference type="EnsemblPlants" id="Pp3c15_5270V3.1"/>
    </source>
</evidence>
<dbReference type="FunCoup" id="A0A0C4K0P8">
    <property type="interactions" value="1074"/>
</dbReference>
<dbReference type="InterPro" id="IPR007083">
    <property type="entry name" value="RNA_pol_Rpb1_4"/>
</dbReference>
<feature type="compositionally biased region" description="Basic and acidic residues" evidence="7">
    <location>
        <begin position="1757"/>
        <end position="1766"/>
    </location>
</feature>
<evidence type="ECO:0000256" key="1">
    <source>
        <dbReference type="ARBA" id="ARBA00022478"/>
    </source>
</evidence>
<dbReference type="GO" id="GO:0006351">
    <property type="term" value="P:DNA-templated transcription"/>
    <property type="evidence" value="ECO:0000318"/>
    <property type="project" value="GO_Central"/>
</dbReference>
<dbReference type="Gramene" id="Pp3c15_5270V3.2">
    <property type="protein sequence ID" value="Pp3c15_5270V3.2"/>
    <property type="gene ID" value="Pp3c15_5270"/>
</dbReference>
<dbReference type="Gene3D" id="1.10.274.100">
    <property type="entry name" value="RNA polymerase Rpb1, domain 3"/>
    <property type="match status" value="1"/>
</dbReference>
<evidence type="ECO:0000256" key="5">
    <source>
        <dbReference type="ARBA" id="ARBA00048552"/>
    </source>
</evidence>
<gene>
    <name evidence="9" type="primary">NRPE1b</name>
    <name evidence="11" type="synonym">LOC112292464</name>
    <name evidence="10" type="ORF">PHYPA_019351</name>
</gene>
<dbReference type="PANTHER" id="PTHR19376:SF36">
    <property type="entry name" value="DNA-DIRECTED RNA POLYMERASE IV SUBUNIT 1"/>
    <property type="match status" value="1"/>
</dbReference>
<evidence type="ECO:0000256" key="3">
    <source>
        <dbReference type="ARBA" id="ARBA00022695"/>
    </source>
</evidence>
<keyword evidence="2 6" id="KW-0808">Transferase</keyword>
<dbReference type="Gene3D" id="1.10.150.390">
    <property type="match status" value="1"/>
</dbReference>
<reference evidence="10 12" key="1">
    <citation type="journal article" date="2008" name="Science">
        <title>The Physcomitrella genome reveals evolutionary insights into the conquest of land by plants.</title>
        <authorList>
            <person name="Rensing S."/>
            <person name="Lang D."/>
            <person name="Zimmer A."/>
            <person name="Terry A."/>
            <person name="Salamov A."/>
            <person name="Shapiro H."/>
            <person name="Nishiyama T."/>
            <person name="Perroud P.-F."/>
            <person name="Lindquist E."/>
            <person name="Kamisugi Y."/>
            <person name="Tanahashi T."/>
            <person name="Sakakibara K."/>
            <person name="Fujita T."/>
            <person name="Oishi K."/>
            <person name="Shin-I T."/>
            <person name="Kuroki Y."/>
            <person name="Toyoda A."/>
            <person name="Suzuki Y."/>
            <person name="Hashimoto A."/>
            <person name="Yamaguchi K."/>
            <person name="Sugano A."/>
            <person name="Kohara Y."/>
            <person name="Fujiyama A."/>
            <person name="Anterola A."/>
            <person name="Aoki S."/>
            <person name="Ashton N."/>
            <person name="Barbazuk W.B."/>
            <person name="Barker E."/>
            <person name="Bennetzen J."/>
            <person name="Bezanilla M."/>
            <person name="Blankenship R."/>
            <person name="Cho S.H."/>
            <person name="Dutcher S."/>
            <person name="Estelle M."/>
            <person name="Fawcett J.A."/>
            <person name="Gundlach H."/>
            <person name="Hanada K."/>
            <person name="Heyl A."/>
            <person name="Hicks K.A."/>
            <person name="Hugh J."/>
            <person name="Lohr M."/>
            <person name="Mayer K."/>
            <person name="Melkozernov A."/>
            <person name="Murata T."/>
            <person name="Nelson D."/>
            <person name="Pils B."/>
            <person name="Prigge M."/>
            <person name="Reiss B."/>
            <person name="Renner T."/>
            <person name="Rombauts S."/>
            <person name="Rushton P."/>
            <person name="Sanderfoot A."/>
            <person name="Schween G."/>
            <person name="Shiu S.-H."/>
            <person name="Stueber K."/>
            <person name="Theodoulou F.L."/>
            <person name="Tu H."/>
            <person name="Van de Peer Y."/>
            <person name="Verrier P.J."/>
            <person name="Waters E."/>
            <person name="Wood A."/>
            <person name="Yang L."/>
            <person name="Cove D."/>
            <person name="Cuming A."/>
            <person name="Hasebe M."/>
            <person name="Lucas S."/>
            <person name="Mishler D.B."/>
            <person name="Reski R."/>
            <person name="Grigoriev I."/>
            <person name="Quatrano R.S."/>
            <person name="Boore J.L."/>
        </authorList>
    </citation>
    <scope>NUCLEOTIDE SEQUENCE [LARGE SCALE GENOMIC DNA]</scope>
    <source>
        <strain evidence="11 12">cv. Gransden 2004</strain>
    </source>
</reference>
<dbReference type="InterPro" id="IPR038120">
    <property type="entry name" value="Rpb1_funnel_sf"/>
</dbReference>